<evidence type="ECO:0000313" key="1">
    <source>
        <dbReference type="EMBL" id="PKU21568.1"/>
    </source>
</evidence>
<dbReference type="EMBL" id="PIUM01000051">
    <property type="protein sequence ID" value="PKU21568.1"/>
    <property type="molecule type" value="Genomic_DNA"/>
</dbReference>
<comment type="caution">
    <text evidence="1">The sequence shown here is derived from an EMBL/GenBank/DDBJ whole genome shotgun (WGS) entry which is preliminary data.</text>
</comment>
<gene>
    <name evidence="1" type="ORF">CWS72_26005</name>
</gene>
<protein>
    <recommendedName>
        <fullName evidence="3">Type II secretion system protein GspH</fullName>
    </recommendedName>
</protein>
<keyword evidence="2" id="KW-1185">Reference proteome</keyword>
<reference evidence="2" key="1">
    <citation type="submission" date="2017-12" db="EMBL/GenBank/DDBJ databases">
        <title>Draft genome sequence of Telmatospirillum siberiense 26-4b1T, an acidotolerant peatland alphaproteobacterium potentially involved in sulfur cycling.</title>
        <authorList>
            <person name="Hausmann B."/>
            <person name="Pjevac P."/>
            <person name="Schreck K."/>
            <person name="Herbold C.W."/>
            <person name="Daims H."/>
            <person name="Wagner M."/>
            <person name="Pester M."/>
            <person name="Loy A."/>
        </authorList>
    </citation>
    <scope>NUCLEOTIDE SEQUENCE [LARGE SCALE GENOMIC DNA]</scope>
    <source>
        <strain evidence="2">26-4b1</strain>
    </source>
</reference>
<organism evidence="1 2">
    <name type="scientific">Telmatospirillum siberiense</name>
    <dbReference type="NCBI Taxonomy" id="382514"/>
    <lineage>
        <taxon>Bacteria</taxon>
        <taxon>Pseudomonadati</taxon>
        <taxon>Pseudomonadota</taxon>
        <taxon>Alphaproteobacteria</taxon>
        <taxon>Rhodospirillales</taxon>
        <taxon>Rhodospirillaceae</taxon>
        <taxon>Telmatospirillum</taxon>
    </lineage>
</organism>
<sequence>MLEALVALAIAGLIALIVYPLPERAIRAVDVRAGAQALSIDLRRARSLALRSGAPASLLPTRDGHGYVLPDGVVRHLPEGTVISGAGTRFFADGTASGGLFVVAGATRSLGVAVESATGAVTMVVP</sequence>
<proteinExistence type="predicted"/>
<dbReference type="AlphaFoldDB" id="A0A2N3PMD1"/>
<accession>A0A2N3PMD1</accession>
<dbReference type="InterPro" id="IPR045584">
    <property type="entry name" value="Pilin-like"/>
</dbReference>
<name>A0A2N3PMD1_9PROT</name>
<evidence type="ECO:0008006" key="3">
    <source>
        <dbReference type="Google" id="ProtNLM"/>
    </source>
</evidence>
<evidence type="ECO:0000313" key="2">
    <source>
        <dbReference type="Proteomes" id="UP000233293"/>
    </source>
</evidence>
<dbReference type="SUPFAM" id="SSF54523">
    <property type="entry name" value="Pili subunits"/>
    <property type="match status" value="1"/>
</dbReference>
<dbReference type="Proteomes" id="UP000233293">
    <property type="component" value="Unassembled WGS sequence"/>
</dbReference>